<feature type="transmembrane region" description="Helical" evidence="6">
    <location>
        <begin position="750"/>
        <end position="773"/>
    </location>
</feature>
<dbReference type="Proteomes" id="UP000659388">
    <property type="component" value="Unassembled WGS sequence"/>
</dbReference>
<feature type="domain" description="MacB-like periplasmic core" evidence="8">
    <location>
        <begin position="22"/>
        <end position="238"/>
    </location>
</feature>
<gene>
    <name evidence="9" type="ORF">JL102_15340</name>
</gene>
<dbReference type="AlphaFoldDB" id="A0A937K1I5"/>
<name>A0A937K1I5_9BACT</name>
<dbReference type="GO" id="GO:0022857">
    <property type="term" value="F:transmembrane transporter activity"/>
    <property type="evidence" value="ECO:0007669"/>
    <property type="project" value="TreeGrafter"/>
</dbReference>
<dbReference type="PANTHER" id="PTHR30572">
    <property type="entry name" value="MEMBRANE COMPONENT OF TRANSPORTER-RELATED"/>
    <property type="match status" value="1"/>
</dbReference>
<sequence>MFTHYLKVFIRDLFKNKLYISINVLGLAFAFTFCMISYLSFEFNENFNAFHTQKDNIYRINSLRKVQGELQHWGVVPLPIGDVIKNDIANIDQVTRFVYSSVNFKKDYDTFSRRVAYADDDFLDIFSFPLKYGSKSDFGAKDYIYLSEETSELFFKSEDPVGRTLRILLKDNSYAEFLVGGVFEKIPENSSLQFDAVTNFQNYLDFNEVKNSDWSQWVYATFFTTSTPQAAAEVEKNLSKYLSVQNSLEDIWDVNNFYIDPMMEVAPDGRDMYANYLEHSFIPSAIVSPIIMAGIILLVACFNFTNTSIALSSKRLKEIGLRKVFGATHSKLISQFLIESLFFCFLSMLVALIIAQKLIPAYSSLWVGLDIELHFNDIAFIVFLLIMVLIASFLAGAYPAFFISKHEPAQIFKEKLKFGSTTVFSKFLLTIQFSSSLAAVAAGVIFMQNAEYQNTLDYGYDKESLIVVKVNGRQQYERFYQLASQHSNTIGVSGSQHQIGVDNGVAVVKSGSVEEEVDLLEVGDGYVETLGLQIINGRNFHKHSEADRNNAVLVNEQLMSAFGWKDAVGKKLEINGKVYEAVGVLKNFYNKGMWEAIKPVVVQLTAPDNFHYLITKTNASNLIESNDYLKQNWNSNFSEQYESFYQEDTTREARVANSNVKSIFLFLAVVALILSVTGLFTMVSIKVIRKLKEIAIRKSLGASSLHIFYVVNKEFVILLILATILGSAFGYLLVNLFLDGIYAYHVKVSILPFLLSALVIFLVAFSTISYRIISAIKASPIKALRSE</sequence>
<feature type="domain" description="ABC3 transporter permease C-terminal" evidence="7">
    <location>
        <begin position="666"/>
        <end position="780"/>
    </location>
</feature>
<keyword evidence="5 6" id="KW-0472">Membrane</keyword>
<feature type="domain" description="ABC3 transporter permease C-terminal" evidence="7">
    <location>
        <begin position="290"/>
        <end position="408"/>
    </location>
</feature>
<feature type="transmembrane region" description="Helical" evidence="6">
    <location>
        <begin position="20"/>
        <end position="41"/>
    </location>
</feature>
<evidence type="ECO:0000256" key="3">
    <source>
        <dbReference type="ARBA" id="ARBA00022692"/>
    </source>
</evidence>
<organism evidence="9 10">
    <name type="scientific">Fulvivirga sediminis</name>
    <dbReference type="NCBI Taxonomy" id="2803949"/>
    <lineage>
        <taxon>Bacteria</taxon>
        <taxon>Pseudomonadati</taxon>
        <taxon>Bacteroidota</taxon>
        <taxon>Cytophagia</taxon>
        <taxon>Cytophagales</taxon>
        <taxon>Fulvivirgaceae</taxon>
        <taxon>Fulvivirga</taxon>
    </lineage>
</organism>
<comment type="caution">
    <text evidence="9">The sequence shown here is derived from an EMBL/GenBank/DDBJ whole genome shotgun (WGS) entry which is preliminary data.</text>
</comment>
<reference evidence="9" key="1">
    <citation type="submission" date="2021-01" db="EMBL/GenBank/DDBJ databases">
        <title>Fulvivirga kasyanovii gen. nov., sp nov., a novel member of the phylum Bacteroidetes isolated from seawater in a mussel farm.</title>
        <authorList>
            <person name="Zhao L.-H."/>
            <person name="Wang Z.-J."/>
        </authorList>
    </citation>
    <scope>NUCLEOTIDE SEQUENCE</scope>
    <source>
        <strain evidence="9">2943</strain>
    </source>
</reference>
<evidence type="ECO:0000259" key="7">
    <source>
        <dbReference type="Pfam" id="PF02687"/>
    </source>
</evidence>
<keyword evidence="4 6" id="KW-1133">Transmembrane helix</keyword>
<evidence type="ECO:0000313" key="9">
    <source>
        <dbReference type="EMBL" id="MBL3657521.1"/>
    </source>
</evidence>
<dbReference type="GO" id="GO:0005886">
    <property type="term" value="C:plasma membrane"/>
    <property type="evidence" value="ECO:0007669"/>
    <property type="project" value="UniProtKB-SubCell"/>
</dbReference>
<dbReference type="RefSeq" id="WP_202245309.1">
    <property type="nucleotide sequence ID" value="NZ_JAESIY010000008.1"/>
</dbReference>
<dbReference type="PANTHER" id="PTHR30572:SF18">
    <property type="entry name" value="ABC-TYPE MACROLIDE FAMILY EXPORT SYSTEM PERMEASE COMPONENT 2"/>
    <property type="match status" value="1"/>
</dbReference>
<feature type="domain" description="MacB-like periplasmic core" evidence="8">
    <location>
        <begin position="437"/>
        <end position="591"/>
    </location>
</feature>
<dbReference type="EMBL" id="JAESIY010000008">
    <property type="protein sequence ID" value="MBL3657521.1"/>
    <property type="molecule type" value="Genomic_DNA"/>
</dbReference>
<evidence type="ECO:0000256" key="5">
    <source>
        <dbReference type="ARBA" id="ARBA00023136"/>
    </source>
</evidence>
<accession>A0A937K1I5</accession>
<dbReference type="InterPro" id="IPR003838">
    <property type="entry name" value="ABC3_permease_C"/>
</dbReference>
<evidence type="ECO:0000256" key="4">
    <source>
        <dbReference type="ARBA" id="ARBA00022989"/>
    </source>
</evidence>
<evidence type="ECO:0000256" key="6">
    <source>
        <dbReference type="SAM" id="Phobius"/>
    </source>
</evidence>
<comment type="subcellular location">
    <subcellularLocation>
        <location evidence="1">Cell membrane</location>
        <topology evidence="1">Multi-pass membrane protein</topology>
    </subcellularLocation>
</comment>
<feature type="transmembrane region" description="Helical" evidence="6">
    <location>
        <begin position="290"/>
        <end position="311"/>
    </location>
</feature>
<keyword evidence="3 6" id="KW-0812">Transmembrane</keyword>
<feature type="transmembrane region" description="Helical" evidence="6">
    <location>
        <begin position="715"/>
        <end position="738"/>
    </location>
</feature>
<dbReference type="InterPro" id="IPR050250">
    <property type="entry name" value="Macrolide_Exporter_MacB"/>
</dbReference>
<keyword evidence="2" id="KW-1003">Cell membrane</keyword>
<dbReference type="InterPro" id="IPR025857">
    <property type="entry name" value="MacB_PCD"/>
</dbReference>
<proteinExistence type="predicted"/>
<evidence type="ECO:0000259" key="8">
    <source>
        <dbReference type="Pfam" id="PF12704"/>
    </source>
</evidence>
<evidence type="ECO:0000313" key="10">
    <source>
        <dbReference type="Proteomes" id="UP000659388"/>
    </source>
</evidence>
<dbReference type="Pfam" id="PF12704">
    <property type="entry name" value="MacB_PCD"/>
    <property type="match status" value="2"/>
</dbReference>
<feature type="transmembrane region" description="Helical" evidence="6">
    <location>
        <begin position="378"/>
        <end position="402"/>
    </location>
</feature>
<feature type="transmembrane region" description="Helical" evidence="6">
    <location>
        <begin position="332"/>
        <end position="358"/>
    </location>
</feature>
<evidence type="ECO:0000256" key="1">
    <source>
        <dbReference type="ARBA" id="ARBA00004651"/>
    </source>
</evidence>
<protein>
    <submittedName>
        <fullName evidence="9">ABC transporter permease</fullName>
    </submittedName>
</protein>
<evidence type="ECO:0000256" key="2">
    <source>
        <dbReference type="ARBA" id="ARBA00022475"/>
    </source>
</evidence>
<dbReference type="Pfam" id="PF02687">
    <property type="entry name" value="FtsX"/>
    <property type="match status" value="2"/>
</dbReference>
<keyword evidence="10" id="KW-1185">Reference proteome</keyword>
<feature type="transmembrane region" description="Helical" evidence="6">
    <location>
        <begin position="423"/>
        <end position="447"/>
    </location>
</feature>
<feature type="transmembrane region" description="Helical" evidence="6">
    <location>
        <begin position="663"/>
        <end position="688"/>
    </location>
</feature>